<dbReference type="GO" id="GO:0004803">
    <property type="term" value="F:transposase activity"/>
    <property type="evidence" value="ECO:0007669"/>
    <property type="project" value="UniProtKB-UniRule"/>
</dbReference>
<evidence type="ECO:0000256" key="5">
    <source>
        <dbReference type="ARBA" id="ARBA00023172"/>
    </source>
</evidence>
<evidence type="ECO:0000256" key="3">
    <source>
        <dbReference type="ARBA" id="ARBA00022578"/>
    </source>
</evidence>
<evidence type="ECO:0000313" key="7">
    <source>
        <dbReference type="EMBL" id="KAA0258777.1"/>
    </source>
</evidence>
<dbReference type="GO" id="GO:0006313">
    <property type="term" value="P:DNA transposition"/>
    <property type="evidence" value="ECO:0007669"/>
    <property type="project" value="UniProtKB-UniRule"/>
</dbReference>
<keyword evidence="6" id="KW-0814">Transposable element</keyword>
<evidence type="ECO:0000256" key="1">
    <source>
        <dbReference type="ARBA" id="ARBA00002190"/>
    </source>
</evidence>
<reference evidence="7 8" key="1">
    <citation type="submission" date="2019-06" db="EMBL/GenBank/DDBJ databases">
        <title>Genomic insights into carbon and energy metabolism of Deferribacter autotrophicus revealed new metabolic traits in the phylum Deferribacteres.</title>
        <authorList>
            <person name="Slobodkin A.I."/>
            <person name="Slobodkina G.B."/>
            <person name="Allioux M."/>
            <person name="Alain K."/>
            <person name="Jebbar M."/>
            <person name="Shadrin V."/>
            <person name="Kublanov I.V."/>
            <person name="Toshchakov S.V."/>
            <person name="Bonch-Osmolovskaya E.A."/>
        </authorList>
    </citation>
    <scope>NUCLEOTIDE SEQUENCE [LARGE SCALE GENOMIC DNA]</scope>
    <source>
        <strain evidence="7 8">SL50</strain>
    </source>
</reference>
<gene>
    <name evidence="7" type="ORF">FHQ18_02185</name>
</gene>
<proteinExistence type="inferred from homology"/>
<evidence type="ECO:0000256" key="4">
    <source>
        <dbReference type="ARBA" id="ARBA00023125"/>
    </source>
</evidence>
<organism evidence="7 8">
    <name type="scientific">Deferribacter autotrophicus</name>
    <dbReference type="NCBI Taxonomy" id="500465"/>
    <lineage>
        <taxon>Bacteria</taxon>
        <taxon>Pseudomonadati</taxon>
        <taxon>Deferribacterota</taxon>
        <taxon>Deferribacteres</taxon>
        <taxon>Deferribacterales</taxon>
        <taxon>Deferribacteraceae</taxon>
        <taxon>Deferribacter</taxon>
    </lineage>
</organism>
<keyword evidence="3 6" id="KW-0815">Transposition</keyword>
<sequence length="177" mass="21077">MNLWQEVFQDLINRGLSRVFVFVTDNFSGLNKLLKKFFPLSDHQLFFVPFARNLRNQLSPKVSKKAIAIWKRIKMAYDYDEGSKLYDELLSLVEDNKADYAKYLKKYKENYLNFLKYPEDIRKYVYTTNIVESINSGLERMKYDVGGYFGFMKTIEINLFVQLINLNDSWLTKPILF</sequence>
<dbReference type="EMBL" id="VFJB01000003">
    <property type="protein sequence ID" value="KAA0258777.1"/>
    <property type="molecule type" value="Genomic_DNA"/>
</dbReference>
<accession>A0A5A8F4A3</accession>
<comment type="similarity">
    <text evidence="2 6">Belongs to the transposase mutator family.</text>
</comment>
<protein>
    <recommendedName>
        <fullName evidence="6">Mutator family transposase</fullName>
    </recommendedName>
</protein>
<keyword evidence="4 6" id="KW-0238">DNA-binding</keyword>
<dbReference type="Proteomes" id="UP000322876">
    <property type="component" value="Unassembled WGS sequence"/>
</dbReference>
<comment type="function">
    <text evidence="1 6">Required for the transposition of the insertion element.</text>
</comment>
<keyword evidence="5 6" id="KW-0233">DNA recombination</keyword>
<dbReference type="PANTHER" id="PTHR33217">
    <property type="entry name" value="TRANSPOSASE FOR INSERTION SEQUENCE ELEMENT IS1081"/>
    <property type="match status" value="1"/>
</dbReference>
<name>A0A5A8F4A3_9BACT</name>
<dbReference type="InterPro" id="IPR001207">
    <property type="entry name" value="Transposase_mutator"/>
</dbReference>
<dbReference type="AlphaFoldDB" id="A0A5A8F4A3"/>
<dbReference type="OrthoDB" id="9793302at2"/>
<evidence type="ECO:0000256" key="6">
    <source>
        <dbReference type="RuleBase" id="RU365089"/>
    </source>
</evidence>
<comment type="caution">
    <text evidence="7">The sequence shown here is derived from an EMBL/GenBank/DDBJ whole genome shotgun (WGS) entry which is preliminary data.</text>
</comment>
<evidence type="ECO:0000313" key="8">
    <source>
        <dbReference type="Proteomes" id="UP000322876"/>
    </source>
</evidence>
<dbReference type="Pfam" id="PF00872">
    <property type="entry name" value="Transposase_mut"/>
    <property type="match status" value="1"/>
</dbReference>
<dbReference type="PANTHER" id="PTHR33217:SF7">
    <property type="entry name" value="TRANSPOSASE FOR INSERTION SEQUENCE ELEMENT IS1081"/>
    <property type="match status" value="1"/>
</dbReference>
<keyword evidence="8" id="KW-1185">Reference proteome</keyword>
<dbReference type="GO" id="GO:0003677">
    <property type="term" value="F:DNA binding"/>
    <property type="evidence" value="ECO:0007669"/>
    <property type="project" value="UniProtKB-UniRule"/>
</dbReference>
<evidence type="ECO:0000256" key="2">
    <source>
        <dbReference type="ARBA" id="ARBA00010961"/>
    </source>
</evidence>